<evidence type="ECO:0000313" key="1">
    <source>
        <dbReference type="EMBL" id="SDH71110.1"/>
    </source>
</evidence>
<dbReference type="Pfam" id="PF20551">
    <property type="entry name" value="DUF6765"/>
    <property type="match status" value="1"/>
</dbReference>
<reference evidence="1 2" key="1">
    <citation type="submission" date="2016-10" db="EMBL/GenBank/DDBJ databases">
        <authorList>
            <person name="de Groot N.N."/>
        </authorList>
    </citation>
    <scope>NUCLEOTIDE SEQUENCE [LARGE SCALE GENOMIC DNA]</scope>
    <source>
        <strain evidence="1 2">DSM 5885</strain>
    </source>
</reference>
<organism evidence="1 2">
    <name type="scientific">Propionivibrio dicarboxylicus</name>
    <dbReference type="NCBI Taxonomy" id="83767"/>
    <lineage>
        <taxon>Bacteria</taxon>
        <taxon>Pseudomonadati</taxon>
        <taxon>Pseudomonadota</taxon>
        <taxon>Betaproteobacteria</taxon>
        <taxon>Rhodocyclales</taxon>
        <taxon>Rhodocyclaceae</taxon>
        <taxon>Propionivibrio</taxon>
    </lineage>
</organism>
<dbReference type="InterPro" id="IPR046653">
    <property type="entry name" value="DUF6765"/>
</dbReference>
<keyword evidence="2" id="KW-1185">Reference proteome</keyword>
<dbReference type="RefSeq" id="WP_091937416.1">
    <property type="nucleotide sequence ID" value="NZ_FNCY01000008.1"/>
</dbReference>
<dbReference type="EMBL" id="FNCY01000008">
    <property type="protein sequence ID" value="SDH71110.1"/>
    <property type="molecule type" value="Genomic_DNA"/>
</dbReference>
<name>A0A1G8EML1_9RHOO</name>
<accession>A0A1G8EML1</accession>
<dbReference type="AlphaFoldDB" id="A0A1G8EML1"/>
<dbReference type="OrthoDB" id="569000at2"/>
<gene>
    <name evidence="1" type="ORF">SAMN05660652_02131</name>
</gene>
<dbReference type="Proteomes" id="UP000198607">
    <property type="component" value="Unassembled WGS sequence"/>
</dbReference>
<proteinExistence type="predicted"/>
<sequence>MQTDMHYYGTYALARAAGIKPEAAMIIATAAQYVDDFKGVSKELADNAYVGCRATAHGITLTVETVKDTAQNVDHEDQRHVWSPFHFLPGCEGTTIAERMICRKDSKVAQTMVAHHLDLSNEDFGLVLIGITAHVYADTFAHFGFSGISNVMNEVDGRSFDLSIKSSSLRNYVWEKASDFWDACKGQGAELLTKLGHGGAATFPDRPYLTWRFRYSDGRDSDLRNNQDTFLAACEKLHTMFLEFGKRRPEFSNGDPIVFSAIKEAVREILSCEGTMEERIDAWQTAAREGLVFANPGKAAIPTYDPVGYDSEIDHMHTLSSTEVHSSPLFTFIRAAEVHRNYVLNELLPLNGLKAVFP</sequence>
<protein>
    <submittedName>
        <fullName evidence="1">Uncharacterized protein</fullName>
    </submittedName>
</protein>
<evidence type="ECO:0000313" key="2">
    <source>
        <dbReference type="Proteomes" id="UP000198607"/>
    </source>
</evidence>
<dbReference type="STRING" id="83767.SAMN05660652_02131"/>